<dbReference type="Pfam" id="PF12296">
    <property type="entry name" value="HsbA"/>
    <property type="match status" value="1"/>
</dbReference>
<dbReference type="EMBL" id="JAWDJX010000023">
    <property type="protein sequence ID" value="KAK3052022.1"/>
    <property type="molecule type" value="Genomic_DNA"/>
</dbReference>
<feature type="chain" id="PRO_5042554986" evidence="1">
    <location>
        <begin position="16"/>
        <end position="175"/>
    </location>
</feature>
<dbReference type="Gene3D" id="1.20.1280.140">
    <property type="match status" value="1"/>
</dbReference>
<protein>
    <submittedName>
        <fullName evidence="2">Uncharacterized protein</fullName>
    </submittedName>
</protein>
<dbReference type="PANTHER" id="PTHR38123:SF5">
    <property type="entry name" value="CELL WALL GALACTOMANNOPROTEIN"/>
    <property type="match status" value="1"/>
</dbReference>
<keyword evidence="1" id="KW-0732">Signal</keyword>
<sequence length="175" mass="18177">MRLTPILAILPLALAAPALTKRDANAVYNDITGIDTAVRKLTAAINAYNGGITQSTPVVDASIAVHAINRHGLSDAQSSSSFTSAESKKIVDHTNDSVGVSIPASVKALESKKPLFDQAQLSSLIEATVLLLKNDHETFSLAVGAKLSLDQAPAGLVAAGKIDAVLQEASLYYAV</sequence>
<evidence type="ECO:0000256" key="1">
    <source>
        <dbReference type="SAM" id="SignalP"/>
    </source>
</evidence>
<feature type="signal peptide" evidence="1">
    <location>
        <begin position="1"/>
        <end position="15"/>
    </location>
</feature>
<dbReference type="GO" id="GO:0005576">
    <property type="term" value="C:extracellular region"/>
    <property type="evidence" value="ECO:0007669"/>
    <property type="project" value="TreeGrafter"/>
</dbReference>
<name>A0AAJ0DDJ6_9PEZI</name>
<dbReference type="PANTHER" id="PTHR38123">
    <property type="entry name" value="CELL WALL SERINE-THREONINE-RICH GALACTOMANNOPROTEIN MP1 (AFU_ORTHOLOGUE AFUA_4G03240)"/>
    <property type="match status" value="1"/>
</dbReference>
<evidence type="ECO:0000313" key="3">
    <source>
        <dbReference type="Proteomes" id="UP001271007"/>
    </source>
</evidence>
<keyword evidence="3" id="KW-1185">Reference proteome</keyword>
<organism evidence="2 3">
    <name type="scientific">Extremus antarcticus</name>
    <dbReference type="NCBI Taxonomy" id="702011"/>
    <lineage>
        <taxon>Eukaryota</taxon>
        <taxon>Fungi</taxon>
        <taxon>Dikarya</taxon>
        <taxon>Ascomycota</taxon>
        <taxon>Pezizomycotina</taxon>
        <taxon>Dothideomycetes</taxon>
        <taxon>Dothideomycetidae</taxon>
        <taxon>Mycosphaerellales</taxon>
        <taxon>Extremaceae</taxon>
        <taxon>Extremus</taxon>
    </lineage>
</organism>
<dbReference type="InterPro" id="IPR021054">
    <property type="entry name" value="Cell_wall_mannoprotein_1"/>
</dbReference>
<comment type="caution">
    <text evidence="2">The sequence shown here is derived from an EMBL/GenBank/DDBJ whole genome shotgun (WGS) entry which is preliminary data.</text>
</comment>
<dbReference type="Proteomes" id="UP001271007">
    <property type="component" value="Unassembled WGS sequence"/>
</dbReference>
<proteinExistence type="predicted"/>
<accession>A0AAJ0DDJ6</accession>
<gene>
    <name evidence="2" type="ORF">LTR09_006976</name>
</gene>
<dbReference type="AlphaFoldDB" id="A0AAJ0DDJ6"/>
<reference evidence="2" key="1">
    <citation type="submission" date="2023-04" db="EMBL/GenBank/DDBJ databases">
        <title>Black Yeasts Isolated from many extreme environments.</title>
        <authorList>
            <person name="Coleine C."/>
            <person name="Stajich J.E."/>
            <person name="Selbmann L."/>
        </authorList>
    </citation>
    <scope>NUCLEOTIDE SEQUENCE</scope>
    <source>
        <strain evidence="2">CCFEE 5312</strain>
    </source>
</reference>
<evidence type="ECO:0000313" key="2">
    <source>
        <dbReference type="EMBL" id="KAK3052022.1"/>
    </source>
</evidence>